<reference evidence="1 2" key="1">
    <citation type="submission" date="2014-04" db="EMBL/GenBank/DDBJ databases">
        <authorList>
            <consortium name="DOE Joint Genome Institute"/>
            <person name="Kuo A."/>
            <person name="Girlanda M."/>
            <person name="Perotto S."/>
            <person name="Kohler A."/>
            <person name="Nagy L.G."/>
            <person name="Floudas D."/>
            <person name="Copeland A."/>
            <person name="Barry K.W."/>
            <person name="Cichocki N."/>
            <person name="Veneault-Fourrey C."/>
            <person name="LaButti K."/>
            <person name="Lindquist E.A."/>
            <person name="Lipzen A."/>
            <person name="Lundell T."/>
            <person name="Morin E."/>
            <person name="Murat C."/>
            <person name="Sun H."/>
            <person name="Tunlid A."/>
            <person name="Henrissat B."/>
            <person name="Grigoriev I.V."/>
            <person name="Hibbett D.S."/>
            <person name="Martin F."/>
            <person name="Nordberg H.P."/>
            <person name="Cantor M.N."/>
            <person name="Hua S.X."/>
        </authorList>
    </citation>
    <scope>NUCLEOTIDE SEQUENCE [LARGE SCALE GENOMIC DNA]</scope>
    <source>
        <strain evidence="1 2">MUT 4182</strain>
    </source>
</reference>
<dbReference type="Proteomes" id="UP000054248">
    <property type="component" value="Unassembled WGS sequence"/>
</dbReference>
<accession>A0A0C3Q3R9</accession>
<dbReference type="EMBL" id="KN823085">
    <property type="protein sequence ID" value="KIO23410.1"/>
    <property type="molecule type" value="Genomic_DNA"/>
</dbReference>
<protein>
    <submittedName>
        <fullName evidence="1">Uncharacterized protein</fullName>
    </submittedName>
</protein>
<gene>
    <name evidence="1" type="ORF">M407DRAFT_109850</name>
</gene>
<dbReference type="AlphaFoldDB" id="A0A0C3Q3R9"/>
<name>A0A0C3Q3R9_9AGAM</name>
<evidence type="ECO:0000313" key="2">
    <source>
        <dbReference type="Proteomes" id="UP000054248"/>
    </source>
</evidence>
<evidence type="ECO:0000313" key="1">
    <source>
        <dbReference type="EMBL" id="KIO23410.1"/>
    </source>
</evidence>
<sequence length="76" mass="8533">MSIDDTDHLIRSTSTLLHWVGHNVTEGKDRAHSIRQDRLLDRVTSIFVSGTRPAAVAAAAHWNIDSITHRNEGIYE</sequence>
<organism evidence="1 2">
    <name type="scientific">Tulasnella calospora MUT 4182</name>
    <dbReference type="NCBI Taxonomy" id="1051891"/>
    <lineage>
        <taxon>Eukaryota</taxon>
        <taxon>Fungi</taxon>
        <taxon>Dikarya</taxon>
        <taxon>Basidiomycota</taxon>
        <taxon>Agaricomycotina</taxon>
        <taxon>Agaricomycetes</taxon>
        <taxon>Cantharellales</taxon>
        <taxon>Tulasnellaceae</taxon>
        <taxon>Tulasnella</taxon>
    </lineage>
</organism>
<keyword evidence="2" id="KW-1185">Reference proteome</keyword>
<dbReference type="HOGENOM" id="CLU_2656262_0_0_1"/>
<proteinExistence type="predicted"/>
<reference evidence="2" key="2">
    <citation type="submission" date="2015-01" db="EMBL/GenBank/DDBJ databases">
        <title>Evolutionary Origins and Diversification of the Mycorrhizal Mutualists.</title>
        <authorList>
            <consortium name="DOE Joint Genome Institute"/>
            <consortium name="Mycorrhizal Genomics Consortium"/>
            <person name="Kohler A."/>
            <person name="Kuo A."/>
            <person name="Nagy L.G."/>
            <person name="Floudas D."/>
            <person name="Copeland A."/>
            <person name="Barry K.W."/>
            <person name="Cichocki N."/>
            <person name="Veneault-Fourrey C."/>
            <person name="LaButti K."/>
            <person name="Lindquist E.A."/>
            <person name="Lipzen A."/>
            <person name="Lundell T."/>
            <person name="Morin E."/>
            <person name="Murat C."/>
            <person name="Riley R."/>
            <person name="Ohm R."/>
            <person name="Sun H."/>
            <person name="Tunlid A."/>
            <person name="Henrissat B."/>
            <person name="Grigoriev I.V."/>
            <person name="Hibbett D.S."/>
            <person name="Martin F."/>
        </authorList>
    </citation>
    <scope>NUCLEOTIDE SEQUENCE [LARGE SCALE GENOMIC DNA]</scope>
    <source>
        <strain evidence="2">MUT 4182</strain>
    </source>
</reference>